<feature type="region of interest" description="Disordered" evidence="1">
    <location>
        <begin position="76"/>
        <end position="96"/>
    </location>
</feature>
<reference evidence="3" key="2">
    <citation type="submission" date="2024-04" db="EMBL/GenBank/DDBJ databases">
        <authorList>
            <person name="Chen Y."/>
            <person name="Shah S."/>
            <person name="Dougan E. K."/>
            <person name="Thang M."/>
            <person name="Chan C."/>
        </authorList>
    </citation>
    <scope>NUCLEOTIDE SEQUENCE [LARGE SCALE GENOMIC DNA]</scope>
</reference>
<evidence type="ECO:0000256" key="1">
    <source>
        <dbReference type="SAM" id="MobiDB-lite"/>
    </source>
</evidence>
<protein>
    <submittedName>
        <fullName evidence="2">Uncharacterized protein</fullName>
    </submittedName>
</protein>
<dbReference type="EMBL" id="CAMXCT030002077">
    <property type="protein sequence ID" value="CAL4782753.1"/>
    <property type="molecule type" value="Genomic_DNA"/>
</dbReference>
<sequence length="147" mass="15981">MATAVMTPRRAEQDTYDGSASPTASAARAAALAVAGPEDKPRNAEYLAPTLASLRAQEAHLASLDLFKTNIQASAASELPASSAPQKSSAEEAEEPRIIMWESEKVAMQMQKQQEEQEKKSERQIVTAVDDWFDLGAMFGCFSCREK</sequence>
<evidence type="ECO:0000313" key="2">
    <source>
        <dbReference type="EMBL" id="CAI3995441.1"/>
    </source>
</evidence>
<reference evidence="2" key="1">
    <citation type="submission" date="2022-10" db="EMBL/GenBank/DDBJ databases">
        <authorList>
            <person name="Chen Y."/>
            <person name="Dougan E. K."/>
            <person name="Chan C."/>
            <person name="Rhodes N."/>
            <person name="Thang M."/>
        </authorList>
    </citation>
    <scope>NUCLEOTIDE SEQUENCE</scope>
</reference>
<feature type="compositionally biased region" description="Low complexity" evidence="1">
    <location>
        <begin position="76"/>
        <end position="85"/>
    </location>
</feature>
<gene>
    <name evidence="2" type="ORF">C1SCF055_LOCUS22007</name>
</gene>
<proteinExistence type="predicted"/>
<dbReference type="EMBL" id="CAMXCT010002077">
    <property type="protein sequence ID" value="CAI3995441.1"/>
    <property type="molecule type" value="Genomic_DNA"/>
</dbReference>
<accession>A0A9P1CSF3</accession>
<evidence type="ECO:0000313" key="3">
    <source>
        <dbReference type="EMBL" id="CAL1148816.1"/>
    </source>
</evidence>
<name>A0A9P1CSF3_9DINO</name>
<keyword evidence="4" id="KW-1185">Reference proteome</keyword>
<evidence type="ECO:0000313" key="4">
    <source>
        <dbReference type="Proteomes" id="UP001152797"/>
    </source>
</evidence>
<comment type="caution">
    <text evidence="2">The sequence shown here is derived from an EMBL/GenBank/DDBJ whole genome shotgun (WGS) entry which is preliminary data.</text>
</comment>
<feature type="region of interest" description="Disordered" evidence="1">
    <location>
        <begin position="1"/>
        <end position="24"/>
    </location>
</feature>
<dbReference type="OrthoDB" id="420748at2759"/>
<dbReference type="AlphaFoldDB" id="A0A9P1CSF3"/>
<dbReference type="Proteomes" id="UP001152797">
    <property type="component" value="Unassembled WGS sequence"/>
</dbReference>
<dbReference type="EMBL" id="CAMXCT020002077">
    <property type="protein sequence ID" value="CAL1148816.1"/>
    <property type="molecule type" value="Genomic_DNA"/>
</dbReference>
<organism evidence="2">
    <name type="scientific">Cladocopium goreaui</name>
    <dbReference type="NCBI Taxonomy" id="2562237"/>
    <lineage>
        <taxon>Eukaryota</taxon>
        <taxon>Sar</taxon>
        <taxon>Alveolata</taxon>
        <taxon>Dinophyceae</taxon>
        <taxon>Suessiales</taxon>
        <taxon>Symbiodiniaceae</taxon>
        <taxon>Cladocopium</taxon>
    </lineage>
</organism>